<dbReference type="GO" id="GO:0008173">
    <property type="term" value="F:RNA methyltransferase activity"/>
    <property type="evidence" value="ECO:0007669"/>
    <property type="project" value="InterPro"/>
</dbReference>
<sequence length="699" mass="77702">MMLLQNIDDSDVHRAVCSSVDIAETTKIVGNRREGFVAAAGLSPHCGSGEEHIEKIIGDVVSDSSLDPALLFPKPSFSLGLTQEERGVLDKVVNACIGGSDEGGAGDGSDDIQVQPEEVGLGCRKSKRQKNPPKSLLGNYEWNKRFLNLGRQAAADSNTSGGNIDYSAKFSILLDKMKTPCSITTARWSLDSSEVYEMVERSTPLSAKVRAILLDPSCSGSGTITDRLDHLLPSHSADNKNYDSIRLHKLAVFQKKALAHALSFPQVERVVYSTCSIHQIENEDVVSSLLPLASSLGFTLATPFPQWQHRGLPVFAGSEHLLRMDPVEDKEGFFIALFTKTNNLDNPKASELPEGEFRGRRKRFYPFLWPKMFFRAWNGRLHGSRSQPIKVAYEHFVYISSCWNLDGLSGVSSGKMPMPSPQNKATSVRKGFRTSLLGTWNRPGSQPQFIVLSFSVSFVKVRAILLDPSCSGSGTITDRLDHLLPSHSADNTNYDSIRLHKLAVFQKKALAHALSFPQVERVVYSTCSIHQIENEDVVSSLLPLASSLGFKLATPFPQWQRRGLPVFAGSEHLLRMDPVEDKEGFFIALFTKTNNLDNPKASELPEGECRRRRKRFYPFLWPKVFFRAWNGRLHGSRSPGRRYLHALPAVEKALEMIKQNSSSLRPQTASTARDIEIECDLLTSSPKDDLEFSIVQENI</sequence>
<feature type="active site" description="Nucleophile" evidence="5">
    <location>
        <position position="527"/>
    </location>
</feature>
<dbReference type="PRINTS" id="PR02008">
    <property type="entry name" value="RCMTFAMILY"/>
</dbReference>
<dbReference type="PANTHER" id="PTHR22807">
    <property type="entry name" value="NOP2 YEAST -RELATED NOL1/NOP2/FMU SUN DOMAIN-CONTAINING"/>
    <property type="match status" value="1"/>
</dbReference>
<comment type="caution">
    <text evidence="7">The sequence shown here is derived from an EMBL/GenBank/DDBJ whole genome shotgun (WGS) entry which is preliminary data.</text>
</comment>
<accession>A0A8S9HUV3</accession>
<dbReference type="Pfam" id="PF01189">
    <property type="entry name" value="Methyltr_RsmB-F"/>
    <property type="match status" value="1"/>
</dbReference>
<proteinExistence type="inferred from homology"/>
<feature type="domain" description="SAM-dependent MTase RsmB/NOP-type" evidence="6">
    <location>
        <begin position="464"/>
        <end position="593"/>
    </location>
</feature>
<evidence type="ECO:0000256" key="5">
    <source>
        <dbReference type="PROSITE-ProRule" id="PRU01023"/>
    </source>
</evidence>
<name>A0A8S9HUV3_BRACR</name>
<feature type="domain" description="SAM-dependent MTase RsmB/NOP-type" evidence="6">
    <location>
        <begin position="212"/>
        <end position="341"/>
    </location>
</feature>
<dbReference type="PANTHER" id="PTHR22807:SF4">
    <property type="entry name" value="28S RRNA (CYTOSINE-C(5))-METHYLTRANSFERASE"/>
    <property type="match status" value="1"/>
</dbReference>
<comment type="caution">
    <text evidence="5">Lacks conserved residue(s) required for the propagation of feature annotation.</text>
</comment>
<dbReference type="InterPro" id="IPR029063">
    <property type="entry name" value="SAM-dependent_MTases_sf"/>
</dbReference>
<dbReference type="GO" id="GO:0005730">
    <property type="term" value="C:nucleolus"/>
    <property type="evidence" value="ECO:0007669"/>
    <property type="project" value="TreeGrafter"/>
</dbReference>
<protein>
    <recommendedName>
        <fullName evidence="6">SAM-dependent MTase RsmB/NOP-type domain-containing protein</fullName>
    </recommendedName>
</protein>
<dbReference type="InterPro" id="IPR049560">
    <property type="entry name" value="MeTrfase_RsmB-F_NOP2_cat"/>
</dbReference>
<reference evidence="7" key="1">
    <citation type="submission" date="2019-12" db="EMBL/GenBank/DDBJ databases">
        <title>Genome sequencing and annotation of Brassica cretica.</title>
        <authorList>
            <person name="Studholme D.J."/>
            <person name="Sarris P.F."/>
        </authorList>
    </citation>
    <scope>NUCLEOTIDE SEQUENCE</scope>
    <source>
        <strain evidence="7">PFS-102/07</strain>
        <tissue evidence="7">Leaf</tissue>
    </source>
</reference>
<comment type="similarity">
    <text evidence="5">Belongs to the class I-like SAM-binding methyltransferase superfamily. RsmB/NOP family.</text>
</comment>
<dbReference type="SUPFAM" id="SSF53335">
    <property type="entry name" value="S-adenosyl-L-methionine-dependent methyltransferases"/>
    <property type="match status" value="2"/>
</dbReference>
<dbReference type="GO" id="GO:0003723">
    <property type="term" value="F:RNA binding"/>
    <property type="evidence" value="ECO:0007669"/>
    <property type="project" value="UniProtKB-UniRule"/>
</dbReference>
<keyword evidence="1 5" id="KW-0489">Methyltransferase</keyword>
<dbReference type="InterPro" id="IPR001678">
    <property type="entry name" value="MeTrfase_RsmB-F_NOP2_dom"/>
</dbReference>
<dbReference type="AlphaFoldDB" id="A0A8S9HUV3"/>
<keyword evidence="4 5" id="KW-0694">RNA-binding</keyword>
<dbReference type="EMBL" id="QGKY02001250">
    <property type="protein sequence ID" value="KAF2561394.1"/>
    <property type="molecule type" value="Genomic_DNA"/>
</dbReference>
<evidence type="ECO:0000256" key="3">
    <source>
        <dbReference type="ARBA" id="ARBA00022691"/>
    </source>
</evidence>
<feature type="binding site" evidence="5">
    <location>
        <position position="215"/>
    </location>
    <ligand>
        <name>S-adenosyl-L-methionine</name>
        <dbReference type="ChEBI" id="CHEBI:59789"/>
    </ligand>
</feature>
<evidence type="ECO:0000259" key="6">
    <source>
        <dbReference type="PROSITE" id="PS51686"/>
    </source>
</evidence>
<keyword evidence="2 5" id="KW-0808">Transferase</keyword>
<dbReference type="InterPro" id="IPR023267">
    <property type="entry name" value="RCMT"/>
</dbReference>
<evidence type="ECO:0000256" key="1">
    <source>
        <dbReference type="ARBA" id="ARBA00022603"/>
    </source>
</evidence>
<gene>
    <name evidence="7" type="ORF">F2Q70_00018644</name>
</gene>
<keyword evidence="3 5" id="KW-0949">S-adenosyl-L-methionine</keyword>
<feature type="binding site" evidence="5">
    <location>
        <position position="467"/>
    </location>
    <ligand>
        <name>S-adenosyl-L-methionine</name>
        <dbReference type="ChEBI" id="CHEBI:59789"/>
    </ligand>
</feature>
<dbReference type="PROSITE" id="PS51686">
    <property type="entry name" value="SAM_MT_RSMB_NOP"/>
    <property type="match status" value="2"/>
</dbReference>
<evidence type="ECO:0000256" key="2">
    <source>
        <dbReference type="ARBA" id="ARBA00022679"/>
    </source>
</evidence>
<evidence type="ECO:0000256" key="4">
    <source>
        <dbReference type="ARBA" id="ARBA00022884"/>
    </source>
</evidence>
<dbReference type="Gene3D" id="3.40.50.150">
    <property type="entry name" value="Vaccinia Virus protein VP39"/>
    <property type="match status" value="2"/>
</dbReference>
<evidence type="ECO:0000313" key="7">
    <source>
        <dbReference type="EMBL" id="KAF2561394.1"/>
    </source>
</evidence>
<feature type="active site" description="Nucleophile" evidence="5">
    <location>
        <position position="275"/>
    </location>
</feature>
<dbReference type="GO" id="GO:0070475">
    <property type="term" value="P:rRNA base methylation"/>
    <property type="evidence" value="ECO:0007669"/>
    <property type="project" value="TreeGrafter"/>
</dbReference>
<organism evidence="7">
    <name type="scientific">Brassica cretica</name>
    <name type="common">Mustard</name>
    <dbReference type="NCBI Taxonomy" id="69181"/>
    <lineage>
        <taxon>Eukaryota</taxon>
        <taxon>Viridiplantae</taxon>
        <taxon>Streptophyta</taxon>
        <taxon>Embryophyta</taxon>
        <taxon>Tracheophyta</taxon>
        <taxon>Spermatophyta</taxon>
        <taxon>Magnoliopsida</taxon>
        <taxon>eudicotyledons</taxon>
        <taxon>Gunneridae</taxon>
        <taxon>Pentapetalae</taxon>
        <taxon>rosids</taxon>
        <taxon>malvids</taxon>
        <taxon>Brassicales</taxon>
        <taxon>Brassicaceae</taxon>
        <taxon>Brassiceae</taxon>
        <taxon>Brassica</taxon>
    </lineage>
</organism>